<feature type="transmembrane region" description="Helical" evidence="1">
    <location>
        <begin position="120"/>
        <end position="143"/>
    </location>
</feature>
<feature type="transmembrane region" description="Helical" evidence="1">
    <location>
        <begin position="9"/>
        <end position="30"/>
    </location>
</feature>
<evidence type="ECO:0000256" key="1">
    <source>
        <dbReference type="SAM" id="Phobius"/>
    </source>
</evidence>
<organism evidence="2 3">
    <name type="scientific">Pseudolysobacter antarcticus</name>
    <dbReference type="NCBI Taxonomy" id="2511995"/>
    <lineage>
        <taxon>Bacteria</taxon>
        <taxon>Pseudomonadati</taxon>
        <taxon>Pseudomonadota</taxon>
        <taxon>Gammaproteobacteria</taxon>
        <taxon>Lysobacterales</taxon>
        <taxon>Rhodanobacteraceae</taxon>
        <taxon>Pseudolysobacter</taxon>
    </lineage>
</organism>
<proteinExistence type="predicted"/>
<evidence type="ECO:0008006" key="4">
    <source>
        <dbReference type="Google" id="ProtNLM"/>
    </source>
</evidence>
<accession>A0A411HJ93</accession>
<feature type="transmembrane region" description="Helical" evidence="1">
    <location>
        <begin position="88"/>
        <end position="108"/>
    </location>
</feature>
<feature type="transmembrane region" description="Helical" evidence="1">
    <location>
        <begin position="50"/>
        <end position="76"/>
    </location>
</feature>
<dbReference type="RefSeq" id="WP_129832863.1">
    <property type="nucleotide sequence ID" value="NZ_CP035704.1"/>
</dbReference>
<reference evidence="2 3" key="1">
    <citation type="submission" date="2019-01" db="EMBL/GenBank/DDBJ databases">
        <title>Pseudolysobacter antarctica gen. nov., sp. nov., isolated from Fildes Peninsula, Antarctica.</title>
        <authorList>
            <person name="Wei Z."/>
            <person name="Peng F."/>
        </authorList>
    </citation>
    <scope>NUCLEOTIDE SEQUENCE [LARGE SCALE GENOMIC DNA]</scope>
    <source>
        <strain evidence="2 3">AQ6-296</strain>
    </source>
</reference>
<gene>
    <name evidence="2" type="ORF">ELE36_09640</name>
</gene>
<keyword evidence="3" id="KW-1185">Reference proteome</keyword>
<sequence>MHHRILKAILYGGLIAGTLDIALVSAINLFDPLVILRSVASGVLGKPAAFAGGLPASALGMLLQWLMSLLIAAIYVFASMRLTILTRFWIPCGLVYGLVTFFVMNYIVVPFSAAASSKPFVISAHISDIVLMLLYGLIIAFFANRFVSITTTRNEHVLNL</sequence>
<keyword evidence="1" id="KW-1133">Transmembrane helix</keyword>
<dbReference type="EMBL" id="CP035704">
    <property type="protein sequence ID" value="QBB70606.1"/>
    <property type="molecule type" value="Genomic_DNA"/>
</dbReference>
<dbReference type="Proteomes" id="UP000291562">
    <property type="component" value="Chromosome"/>
</dbReference>
<dbReference type="KEGG" id="xbc:ELE36_09640"/>
<name>A0A411HJ93_9GAMM</name>
<protein>
    <recommendedName>
        <fullName evidence="4">DUF1440 domain-containing protein</fullName>
    </recommendedName>
</protein>
<evidence type="ECO:0000313" key="3">
    <source>
        <dbReference type="Proteomes" id="UP000291562"/>
    </source>
</evidence>
<evidence type="ECO:0000313" key="2">
    <source>
        <dbReference type="EMBL" id="QBB70606.1"/>
    </source>
</evidence>
<dbReference type="OrthoDB" id="118190at2"/>
<dbReference type="AlphaFoldDB" id="A0A411HJ93"/>
<keyword evidence="1" id="KW-0472">Membrane</keyword>
<keyword evidence="1" id="KW-0812">Transmembrane</keyword>